<evidence type="ECO:0000313" key="4">
    <source>
        <dbReference type="RefSeq" id="XP_033534533.1"/>
    </source>
</evidence>
<accession>A0A6G1G4I2</accession>
<reference evidence="4" key="2">
    <citation type="submission" date="2020-04" db="EMBL/GenBank/DDBJ databases">
        <authorList>
            <consortium name="NCBI Genome Project"/>
        </authorList>
    </citation>
    <scope>NUCLEOTIDE SEQUENCE</scope>
    <source>
        <strain evidence="4">CBS 781.70</strain>
    </source>
</reference>
<sequence length="246" mass="26771">MAFPFMSHTLNAFPEPPSQSRLSSRSSTSLSSRTSHIPSYPDSLSRPQSAIPPRPSRSNSYLGLCKGAWSVQESLTSGLRLVSVSEGYSHSKRIWRCRTCGFSGPAVPIRYGKGWGVDESIKEVKVFLDDIQGFLGGLESEASQTASGTKEVTARYRWMLLVKSHVKQKAATVGKHCGESAYKCLLCCAEGKETEGYKDVEMLLRHLVSAHGERGGPTEKAEGINCVVGGKADGLEDWDVNIVLDD</sequence>
<keyword evidence="3" id="KW-1185">Reference proteome</keyword>
<feature type="compositionally biased region" description="Low complexity" evidence="1">
    <location>
        <begin position="20"/>
        <end position="35"/>
    </location>
</feature>
<gene>
    <name evidence="2 4" type="ORF">P152DRAFT_473434</name>
</gene>
<dbReference type="AlphaFoldDB" id="A0A6G1G4I2"/>
<dbReference type="EMBL" id="ML975156">
    <property type="protein sequence ID" value="KAF1812902.1"/>
    <property type="molecule type" value="Genomic_DNA"/>
</dbReference>
<evidence type="ECO:0000313" key="2">
    <source>
        <dbReference type="EMBL" id="KAF1812902.1"/>
    </source>
</evidence>
<dbReference type="Proteomes" id="UP000504638">
    <property type="component" value="Unplaced"/>
</dbReference>
<dbReference type="GeneID" id="54421809"/>
<organism evidence="2">
    <name type="scientific">Eremomyces bilateralis CBS 781.70</name>
    <dbReference type="NCBI Taxonomy" id="1392243"/>
    <lineage>
        <taxon>Eukaryota</taxon>
        <taxon>Fungi</taxon>
        <taxon>Dikarya</taxon>
        <taxon>Ascomycota</taxon>
        <taxon>Pezizomycotina</taxon>
        <taxon>Dothideomycetes</taxon>
        <taxon>Dothideomycetes incertae sedis</taxon>
        <taxon>Eremomycetales</taxon>
        <taxon>Eremomycetaceae</taxon>
        <taxon>Eremomyces</taxon>
    </lineage>
</organism>
<reference evidence="2 4" key="1">
    <citation type="submission" date="2020-01" db="EMBL/GenBank/DDBJ databases">
        <authorList>
            <consortium name="DOE Joint Genome Institute"/>
            <person name="Haridas S."/>
            <person name="Albert R."/>
            <person name="Binder M."/>
            <person name="Bloem J."/>
            <person name="Labutti K."/>
            <person name="Salamov A."/>
            <person name="Andreopoulos B."/>
            <person name="Baker S.E."/>
            <person name="Barry K."/>
            <person name="Bills G."/>
            <person name="Bluhm B.H."/>
            <person name="Cannon C."/>
            <person name="Castanera R."/>
            <person name="Culley D.E."/>
            <person name="Daum C."/>
            <person name="Ezra D."/>
            <person name="Gonzalez J.B."/>
            <person name="Henrissat B."/>
            <person name="Kuo A."/>
            <person name="Liang C."/>
            <person name="Lipzen A."/>
            <person name="Lutzoni F."/>
            <person name="Magnuson J."/>
            <person name="Mondo S."/>
            <person name="Nolan M."/>
            <person name="Ohm R."/>
            <person name="Pangilinan J."/>
            <person name="Park H.-J."/>
            <person name="Ramirez L."/>
            <person name="Alfaro M."/>
            <person name="Sun H."/>
            <person name="Tritt A."/>
            <person name="Yoshinaga Y."/>
            <person name="Zwiers L.-H."/>
            <person name="Turgeon B.G."/>
            <person name="Goodwin S.B."/>
            <person name="Spatafora J.W."/>
            <person name="Crous P.W."/>
            <person name="Grigoriev I.V."/>
        </authorList>
    </citation>
    <scope>NUCLEOTIDE SEQUENCE</scope>
    <source>
        <strain evidence="2 4">CBS 781.70</strain>
    </source>
</reference>
<reference evidence="4" key="3">
    <citation type="submission" date="2025-04" db="UniProtKB">
        <authorList>
            <consortium name="RefSeq"/>
        </authorList>
    </citation>
    <scope>IDENTIFICATION</scope>
    <source>
        <strain evidence="4">CBS 781.70</strain>
    </source>
</reference>
<evidence type="ECO:0000256" key="1">
    <source>
        <dbReference type="SAM" id="MobiDB-lite"/>
    </source>
</evidence>
<name>A0A6G1G4I2_9PEZI</name>
<evidence type="ECO:0000313" key="3">
    <source>
        <dbReference type="Proteomes" id="UP000504638"/>
    </source>
</evidence>
<dbReference type="OrthoDB" id="25896at2759"/>
<protein>
    <submittedName>
        <fullName evidence="2 4">Uncharacterized protein</fullName>
    </submittedName>
</protein>
<feature type="region of interest" description="Disordered" evidence="1">
    <location>
        <begin position="1"/>
        <end position="58"/>
    </location>
</feature>
<dbReference type="RefSeq" id="XP_033534533.1">
    <property type="nucleotide sequence ID" value="XM_033681239.1"/>
</dbReference>
<proteinExistence type="predicted"/>